<evidence type="ECO:0000313" key="2">
    <source>
        <dbReference type="EMBL" id="GEC95404.1"/>
    </source>
</evidence>
<sequence>MPRRFATVRNLIYWEYAKIISGSAIGDRLNFKFVNFTFRKLVEGKISPSAILTENKQLFMLGDVCAYCGTTGSLQWEHIIPVSLGGPDNIDNMVRACAPCNLTKGALDPYQWSIGAGRGDSIPRLVLGKFLKVVFEEYSARELLDSTEYMRRNAIERVSLSAIFLDHSAPASS</sequence>
<dbReference type="Gene3D" id="1.10.30.50">
    <property type="match status" value="1"/>
</dbReference>
<evidence type="ECO:0000313" key="3">
    <source>
        <dbReference type="Proteomes" id="UP000318422"/>
    </source>
</evidence>
<dbReference type="AlphaFoldDB" id="A0A4Y4CV99"/>
<evidence type="ECO:0000259" key="1">
    <source>
        <dbReference type="SMART" id="SM00507"/>
    </source>
</evidence>
<dbReference type="Proteomes" id="UP000318422">
    <property type="component" value="Unassembled WGS sequence"/>
</dbReference>
<dbReference type="InterPro" id="IPR002711">
    <property type="entry name" value="HNH"/>
</dbReference>
<dbReference type="EMBL" id="BJNV01000020">
    <property type="protein sequence ID" value="GEC95404.1"/>
    <property type="molecule type" value="Genomic_DNA"/>
</dbReference>
<dbReference type="RefSeq" id="WP_141350868.1">
    <property type="nucleotide sequence ID" value="NZ_BJNV01000020.1"/>
</dbReference>
<organism evidence="2 3">
    <name type="scientific">Zoogloea ramigera</name>
    <dbReference type="NCBI Taxonomy" id="350"/>
    <lineage>
        <taxon>Bacteria</taxon>
        <taxon>Pseudomonadati</taxon>
        <taxon>Pseudomonadota</taxon>
        <taxon>Betaproteobacteria</taxon>
        <taxon>Rhodocyclales</taxon>
        <taxon>Zoogloeaceae</taxon>
        <taxon>Zoogloea</taxon>
    </lineage>
</organism>
<gene>
    <name evidence="2" type="ORF">ZRA01_14770</name>
</gene>
<proteinExistence type="predicted"/>
<protein>
    <recommendedName>
        <fullName evidence="1">HNH nuclease domain-containing protein</fullName>
    </recommendedName>
</protein>
<reference evidence="2 3" key="1">
    <citation type="submission" date="2019-06" db="EMBL/GenBank/DDBJ databases">
        <title>Whole genome shotgun sequence of Zoogloea ramigera NBRC 15342.</title>
        <authorList>
            <person name="Hosoyama A."/>
            <person name="Uohara A."/>
            <person name="Ohji S."/>
            <person name="Ichikawa N."/>
        </authorList>
    </citation>
    <scope>NUCLEOTIDE SEQUENCE [LARGE SCALE GENOMIC DNA]</scope>
    <source>
        <strain evidence="2 3">NBRC 15342</strain>
    </source>
</reference>
<dbReference type="SMART" id="SM00507">
    <property type="entry name" value="HNHc"/>
    <property type="match status" value="1"/>
</dbReference>
<keyword evidence="3" id="KW-1185">Reference proteome</keyword>
<dbReference type="PANTHER" id="PTHR33877">
    <property type="entry name" value="SLL1193 PROTEIN"/>
    <property type="match status" value="1"/>
</dbReference>
<accession>A0A4Y4CV99</accession>
<dbReference type="GO" id="GO:0003676">
    <property type="term" value="F:nucleic acid binding"/>
    <property type="evidence" value="ECO:0007669"/>
    <property type="project" value="InterPro"/>
</dbReference>
<comment type="caution">
    <text evidence="2">The sequence shown here is derived from an EMBL/GenBank/DDBJ whole genome shotgun (WGS) entry which is preliminary data.</text>
</comment>
<dbReference type="GO" id="GO:0008270">
    <property type="term" value="F:zinc ion binding"/>
    <property type="evidence" value="ECO:0007669"/>
    <property type="project" value="InterPro"/>
</dbReference>
<feature type="domain" description="HNH nuclease" evidence="1">
    <location>
        <begin position="54"/>
        <end position="102"/>
    </location>
</feature>
<name>A0A4Y4CV99_ZOORA</name>
<dbReference type="InterPro" id="IPR052892">
    <property type="entry name" value="NA-targeting_endonuclease"/>
</dbReference>
<dbReference type="InterPro" id="IPR003615">
    <property type="entry name" value="HNH_nuc"/>
</dbReference>
<dbReference type="CDD" id="cd00085">
    <property type="entry name" value="HNHc"/>
    <property type="match status" value="1"/>
</dbReference>
<dbReference type="Pfam" id="PF01844">
    <property type="entry name" value="HNH"/>
    <property type="match status" value="1"/>
</dbReference>
<dbReference type="PANTHER" id="PTHR33877:SF2">
    <property type="entry name" value="OS07G0170200 PROTEIN"/>
    <property type="match status" value="1"/>
</dbReference>
<dbReference type="OrthoDB" id="9802901at2"/>
<dbReference type="GO" id="GO:0004519">
    <property type="term" value="F:endonuclease activity"/>
    <property type="evidence" value="ECO:0007669"/>
    <property type="project" value="InterPro"/>
</dbReference>